<dbReference type="InterPro" id="IPR036390">
    <property type="entry name" value="WH_DNA-bd_sf"/>
</dbReference>
<proteinExistence type="predicted"/>
<accession>A0A918BFF1</accession>
<dbReference type="InterPro" id="IPR036388">
    <property type="entry name" value="WH-like_DNA-bd_sf"/>
</dbReference>
<dbReference type="CDD" id="cd00090">
    <property type="entry name" value="HTH_ARSR"/>
    <property type="match status" value="1"/>
</dbReference>
<dbReference type="PANTHER" id="PTHR33154">
    <property type="entry name" value="TRANSCRIPTIONAL REGULATOR, ARSR FAMILY"/>
    <property type="match status" value="1"/>
</dbReference>
<evidence type="ECO:0000259" key="4">
    <source>
        <dbReference type="SMART" id="SM00418"/>
    </source>
</evidence>
<dbReference type="InterPro" id="IPR011991">
    <property type="entry name" value="ArsR-like_HTH"/>
</dbReference>
<evidence type="ECO:0000256" key="1">
    <source>
        <dbReference type="ARBA" id="ARBA00023015"/>
    </source>
</evidence>
<dbReference type="EMBL" id="BMQK01000008">
    <property type="protein sequence ID" value="GGQ65093.1"/>
    <property type="molecule type" value="Genomic_DNA"/>
</dbReference>
<dbReference type="GO" id="GO:0003700">
    <property type="term" value="F:DNA-binding transcription factor activity"/>
    <property type="evidence" value="ECO:0007669"/>
    <property type="project" value="InterPro"/>
</dbReference>
<sequence>MISVRLGADALMSATFIVSPLAQMGFQLNLGRMAAGGESWTQRIAVRELVSRRDLQLLRAIHREAGSYVPGFMFAHSVPQGVLETELHEVASTPAGIVACQMGEFLRRTQPGRRTAHPGSLTVQSFLEAGERSFAQRVARELSQFWSAFMSTRWNAIRTRMESDIRHRAASMARLGLSATLDSLHPSLTYASGALRIRDDRSCDLLESRRIVLHPSPVVKTWMLRDDPWGGSGTHLAYSIGTGMQDDHPETSSVTDPLGQVIGEARQSLLCDLGSPRTTTELAERHHMSASTVSYHLLRLYRVGLLNRTREGSRVYYQRTPEADRLVVRHGGRRGVRPVRTAVPETAAPALTRRFAGTLSAAPDVR</sequence>
<keyword evidence="6" id="KW-1185">Reference proteome</keyword>
<evidence type="ECO:0000256" key="2">
    <source>
        <dbReference type="ARBA" id="ARBA00023125"/>
    </source>
</evidence>
<dbReference type="InterPro" id="IPR051081">
    <property type="entry name" value="HTH_MetalResp_TranReg"/>
</dbReference>
<reference evidence="5" key="2">
    <citation type="submission" date="2020-09" db="EMBL/GenBank/DDBJ databases">
        <authorList>
            <person name="Sun Q."/>
            <person name="Ohkuma M."/>
        </authorList>
    </citation>
    <scope>NUCLEOTIDE SEQUENCE</scope>
    <source>
        <strain evidence="5">JCM 3131</strain>
    </source>
</reference>
<evidence type="ECO:0000313" key="5">
    <source>
        <dbReference type="EMBL" id="GGQ65093.1"/>
    </source>
</evidence>
<keyword evidence="2" id="KW-0238">DNA-binding</keyword>
<dbReference type="GO" id="GO:0003677">
    <property type="term" value="F:DNA binding"/>
    <property type="evidence" value="ECO:0007669"/>
    <property type="project" value="UniProtKB-KW"/>
</dbReference>
<comment type="caution">
    <text evidence="5">The sequence shown here is derived from an EMBL/GenBank/DDBJ whole genome shotgun (WGS) entry which is preliminary data.</text>
</comment>
<feature type="domain" description="HTH arsR-type" evidence="4">
    <location>
        <begin position="257"/>
        <end position="329"/>
    </location>
</feature>
<keyword evidence="1" id="KW-0805">Transcription regulation</keyword>
<dbReference type="SUPFAM" id="SSF46785">
    <property type="entry name" value="Winged helix' DNA-binding domain"/>
    <property type="match status" value="1"/>
</dbReference>
<dbReference type="SMART" id="SM00418">
    <property type="entry name" value="HTH_ARSR"/>
    <property type="match status" value="1"/>
</dbReference>
<dbReference type="Proteomes" id="UP000620156">
    <property type="component" value="Unassembled WGS sequence"/>
</dbReference>
<gene>
    <name evidence="5" type="ORF">GCM10010145_38710</name>
</gene>
<evidence type="ECO:0000313" key="6">
    <source>
        <dbReference type="Proteomes" id="UP000620156"/>
    </source>
</evidence>
<dbReference type="Gene3D" id="1.10.10.10">
    <property type="entry name" value="Winged helix-like DNA-binding domain superfamily/Winged helix DNA-binding domain"/>
    <property type="match status" value="1"/>
</dbReference>
<reference evidence="5" key="1">
    <citation type="journal article" date="2014" name="Int. J. Syst. Evol. Microbiol.">
        <title>Complete genome sequence of Corynebacterium casei LMG S-19264T (=DSM 44701T), isolated from a smear-ripened cheese.</title>
        <authorList>
            <consortium name="US DOE Joint Genome Institute (JGI-PGF)"/>
            <person name="Walter F."/>
            <person name="Albersmeier A."/>
            <person name="Kalinowski J."/>
            <person name="Ruckert C."/>
        </authorList>
    </citation>
    <scope>NUCLEOTIDE SEQUENCE</scope>
    <source>
        <strain evidence="5">JCM 3131</strain>
    </source>
</reference>
<name>A0A918BFF1_9ACTN</name>
<dbReference type="Pfam" id="PF01022">
    <property type="entry name" value="HTH_5"/>
    <property type="match status" value="1"/>
</dbReference>
<protein>
    <recommendedName>
        <fullName evidence="4">HTH arsR-type domain-containing protein</fullName>
    </recommendedName>
</protein>
<dbReference type="PANTHER" id="PTHR33154:SF33">
    <property type="entry name" value="TRANSCRIPTIONAL REPRESSOR SDPR"/>
    <property type="match status" value="1"/>
</dbReference>
<keyword evidence="3" id="KW-0804">Transcription</keyword>
<dbReference type="AlphaFoldDB" id="A0A918BFF1"/>
<dbReference type="InterPro" id="IPR001845">
    <property type="entry name" value="HTH_ArsR_DNA-bd_dom"/>
</dbReference>
<evidence type="ECO:0000256" key="3">
    <source>
        <dbReference type="ARBA" id="ARBA00023163"/>
    </source>
</evidence>
<organism evidence="5 6">
    <name type="scientific">Streptomyces ruber</name>
    <dbReference type="NCBI Taxonomy" id="83378"/>
    <lineage>
        <taxon>Bacteria</taxon>
        <taxon>Bacillati</taxon>
        <taxon>Actinomycetota</taxon>
        <taxon>Actinomycetes</taxon>
        <taxon>Kitasatosporales</taxon>
        <taxon>Streptomycetaceae</taxon>
        <taxon>Streptomyces</taxon>
    </lineage>
</organism>